<organism evidence="2 3">
    <name type="scientific">Juglans regia</name>
    <name type="common">English walnut</name>
    <dbReference type="NCBI Taxonomy" id="51240"/>
    <lineage>
        <taxon>Eukaryota</taxon>
        <taxon>Viridiplantae</taxon>
        <taxon>Streptophyta</taxon>
        <taxon>Embryophyta</taxon>
        <taxon>Tracheophyta</taxon>
        <taxon>Spermatophyta</taxon>
        <taxon>Magnoliopsida</taxon>
        <taxon>eudicotyledons</taxon>
        <taxon>Gunneridae</taxon>
        <taxon>Pentapetalae</taxon>
        <taxon>rosids</taxon>
        <taxon>fabids</taxon>
        <taxon>Fagales</taxon>
        <taxon>Juglandaceae</taxon>
        <taxon>Juglans</taxon>
    </lineage>
</organism>
<dbReference type="Proteomes" id="UP000619265">
    <property type="component" value="Unassembled WGS sequence"/>
</dbReference>
<protein>
    <submittedName>
        <fullName evidence="2">Uncharacterized protein</fullName>
    </submittedName>
</protein>
<proteinExistence type="predicted"/>
<evidence type="ECO:0000256" key="1">
    <source>
        <dbReference type="SAM" id="MobiDB-lite"/>
    </source>
</evidence>
<feature type="region of interest" description="Disordered" evidence="1">
    <location>
        <begin position="18"/>
        <end position="37"/>
    </location>
</feature>
<dbReference type="EMBL" id="LIHL02000006">
    <property type="protein sequence ID" value="KAF5468080.1"/>
    <property type="molecule type" value="Genomic_DNA"/>
</dbReference>
<dbReference type="Gramene" id="Jr06_05050_p1">
    <property type="protein sequence ID" value="cds.Jr06_05050_p1"/>
    <property type="gene ID" value="Jr06_05050"/>
</dbReference>
<evidence type="ECO:0000313" key="3">
    <source>
        <dbReference type="Proteomes" id="UP000619265"/>
    </source>
</evidence>
<evidence type="ECO:0000313" key="2">
    <source>
        <dbReference type="EMBL" id="KAF5468080.1"/>
    </source>
</evidence>
<feature type="non-terminal residue" evidence="2">
    <location>
        <position position="1"/>
    </location>
</feature>
<dbReference type="AlphaFoldDB" id="A0A834CWU6"/>
<accession>A0A834CWU6</accession>
<reference evidence="2" key="2">
    <citation type="submission" date="2020-03" db="EMBL/GenBank/DDBJ databases">
        <title>Walnut 2.0.</title>
        <authorList>
            <person name="Marrano A."/>
            <person name="Britton M."/>
            <person name="Zimin A.V."/>
            <person name="Zaini P.A."/>
            <person name="Workman R."/>
            <person name="Puiu D."/>
            <person name="Bianco L."/>
            <person name="Allen B.J."/>
            <person name="Troggio M."/>
            <person name="Leslie C.A."/>
            <person name="Timp W."/>
            <person name="Dendekar A."/>
            <person name="Salzberg S.L."/>
            <person name="Neale D.B."/>
        </authorList>
    </citation>
    <scope>NUCLEOTIDE SEQUENCE</scope>
    <source>
        <tissue evidence="2">Leaves</tissue>
    </source>
</reference>
<name>A0A834CWU6_JUGRE</name>
<sequence length="105" mass="12593">AFKIKIHGDRKADLYKKNPLFTDKNNNNNNSHNFSNHNKTHNALYMYRLLRYSSKSSPLRTILIPKKVEQTLKHKIPIHPIRSIHPRRETIHKENDMPRERERDS</sequence>
<feature type="compositionally biased region" description="Low complexity" evidence="1">
    <location>
        <begin position="21"/>
        <end position="37"/>
    </location>
</feature>
<reference evidence="2" key="1">
    <citation type="submission" date="2015-10" db="EMBL/GenBank/DDBJ databases">
        <authorList>
            <person name="Martinez-Garcia P.J."/>
            <person name="Crepeau M.W."/>
            <person name="Puiu D."/>
            <person name="Gonzalez-Ibeas D."/>
            <person name="Whalen J."/>
            <person name="Stevens K."/>
            <person name="Paul R."/>
            <person name="Butterfield T."/>
            <person name="Britton M."/>
            <person name="Reagan R."/>
            <person name="Chakraborty S."/>
            <person name="Walawage S.L."/>
            <person name="Vasquez-Gross H.A."/>
            <person name="Cardeno C."/>
            <person name="Famula R."/>
            <person name="Pratt K."/>
            <person name="Kuruganti S."/>
            <person name="Aradhya M.K."/>
            <person name="Leslie C.A."/>
            <person name="Dandekar A.M."/>
            <person name="Salzberg S.L."/>
            <person name="Wegrzyn J.L."/>
            <person name="Langley C.H."/>
            <person name="Neale D.B."/>
        </authorList>
    </citation>
    <scope>NUCLEOTIDE SEQUENCE</scope>
    <source>
        <tissue evidence="2">Leaves</tissue>
    </source>
</reference>
<feature type="compositionally biased region" description="Basic and acidic residues" evidence="1">
    <location>
        <begin position="86"/>
        <end position="105"/>
    </location>
</feature>
<comment type="caution">
    <text evidence="2">The sequence shown here is derived from an EMBL/GenBank/DDBJ whole genome shotgun (WGS) entry which is preliminary data.</text>
</comment>
<gene>
    <name evidence="2" type="ORF">F2P56_012261</name>
</gene>
<feature type="region of interest" description="Disordered" evidence="1">
    <location>
        <begin position="79"/>
        <end position="105"/>
    </location>
</feature>